<proteinExistence type="predicted"/>
<dbReference type="Proteomes" id="UP001501585">
    <property type="component" value="Unassembled WGS sequence"/>
</dbReference>
<dbReference type="InterPro" id="IPR012347">
    <property type="entry name" value="Ferritin-like"/>
</dbReference>
<keyword evidence="4" id="KW-1185">Reference proteome</keyword>
<accession>A0ABN2THV1</accession>
<reference evidence="3 4" key="1">
    <citation type="journal article" date="2019" name="Int. J. Syst. Evol. Microbiol.">
        <title>The Global Catalogue of Microorganisms (GCM) 10K type strain sequencing project: providing services to taxonomists for standard genome sequencing and annotation.</title>
        <authorList>
            <consortium name="The Broad Institute Genomics Platform"/>
            <consortium name="The Broad Institute Genome Sequencing Center for Infectious Disease"/>
            <person name="Wu L."/>
            <person name="Ma J."/>
        </authorList>
    </citation>
    <scope>NUCLEOTIDE SEQUENCE [LARGE SCALE GENOMIC DNA]</scope>
    <source>
        <strain evidence="3 4">JCM 15313</strain>
    </source>
</reference>
<dbReference type="EMBL" id="BAAAPC010000021">
    <property type="protein sequence ID" value="GAA2010147.1"/>
    <property type="molecule type" value="Genomic_DNA"/>
</dbReference>
<dbReference type="InterPro" id="IPR005183">
    <property type="entry name" value="DUF305_CopM-like"/>
</dbReference>
<dbReference type="PANTHER" id="PTHR36933">
    <property type="entry name" value="SLL0788 PROTEIN"/>
    <property type="match status" value="1"/>
</dbReference>
<comment type="caution">
    <text evidence="3">The sequence shown here is derived from an EMBL/GenBank/DDBJ whole genome shotgun (WGS) entry which is preliminary data.</text>
</comment>
<dbReference type="PROSITE" id="PS51257">
    <property type="entry name" value="PROKAR_LIPOPROTEIN"/>
    <property type="match status" value="1"/>
</dbReference>
<protein>
    <recommendedName>
        <fullName evidence="2">DUF305 domain-containing protein</fullName>
    </recommendedName>
</protein>
<dbReference type="Gene3D" id="1.20.1260.10">
    <property type="match status" value="1"/>
</dbReference>
<dbReference type="PANTHER" id="PTHR36933:SF1">
    <property type="entry name" value="SLL0788 PROTEIN"/>
    <property type="match status" value="1"/>
</dbReference>
<dbReference type="Pfam" id="PF03713">
    <property type="entry name" value="DUF305"/>
    <property type="match status" value="1"/>
</dbReference>
<evidence type="ECO:0000256" key="1">
    <source>
        <dbReference type="SAM" id="SignalP"/>
    </source>
</evidence>
<keyword evidence="1" id="KW-0732">Signal</keyword>
<evidence type="ECO:0000259" key="2">
    <source>
        <dbReference type="Pfam" id="PF03713"/>
    </source>
</evidence>
<feature type="chain" id="PRO_5047434063" description="DUF305 domain-containing protein" evidence="1">
    <location>
        <begin position="23"/>
        <end position="204"/>
    </location>
</feature>
<gene>
    <name evidence="3" type="ORF">GCM10009799_42800</name>
</gene>
<dbReference type="RefSeq" id="WP_344105376.1">
    <property type="nucleotide sequence ID" value="NZ_BAAAPC010000021.1"/>
</dbReference>
<organism evidence="3 4">
    <name type="scientific">Nocardiopsis rhodophaea</name>
    <dbReference type="NCBI Taxonomy" id="280238"/>
    <lineage>
        <taxon>Bacteria</taxon>
        <taxon>Bacillati</taxon>
        <taxon>Actinomycetota</taxon>
        <taxon>Actinomycetes</taxon>
        <taxon>Streptosporangiales</taxon>
        <taxon>Nocardiopsidaceae</taxon>
        <taxon>Nocardiopsis</taxon>
    </lineage>
</organism>
<name>A0ABN2THV1_9ACTN</name>
<evidence type="ECO:0000313" key="3">
    <source>
        <dbReference type="EMBL" id="GAA2010147.1"/>
    </source>
</evidence>
<feature type="domain" description="DUF305" evidence="2">
    <location>
        <begin position="48"/>
        <end position="190"/>
    </location>
</feature>
<sequence length="204" mass="21495">MTTPKRALLLLPLALAGSVILAACGGTGGDDDAAPATATAAVDYNDTDAQFARMMIPHHEQAVEMSELAEKNRAGTQVRDLADKISAAQGPEIEKLKGMLKTWGEKPLSDGEVADAMDGMMTPDQMADVKKATGDEFDNLYLELMVEHHEGAVEMARKEIDDGVNPEAMQMAEDIVDAQESEIASMKDMLGASGASGGTAAGDR</sequence>
<feature type="signal peptide" evidence="1">
    <location>
        <begin position="1"/>
        <end position="22"/>
    </location>
</feature>
<evidence type="ECO:0000313" key="4">
    <source>
        <dbReference type="Proteomes" id="UP001501585"/>
    </source>
</evidence>